<evidence type="ECO:0000313" key="3">
    <source>
        <dbReference type="Proteomes" id="UP001161017"/>
    </source>
</evidence>
<dbReference type="GO" id="GO:0006620">
    <property type="term" value="P:post-translational protein targeting to endoplasmic reticulum membrane"/>
    <property type="evidence" value="ECO:0007669"/>
    <property type="project" value="TreeGrafter"/>
</dbReference>
<organism evidence="2 3">
    <name type="scientific">Ramalina farinacea</name>
    <dbReference type="NCBI Taxonomy" id="258253"/>
    <lineage>
        <taxon>Eukaryota</taxon>
        <taxon>Fungi</taxon>
        <taxon>Dikarya</taxon>
        <taxon>Ascomycota</taxon>
        <taxon>Pezizomycotina</taxon>
        <taxon>Lecanoromycetes</taxon>
        <taxon>OSLEUM clade</taxon>
        <taxon>Lecanoromycetidae</taxon>
        <taxon>Lecanorales</taxon>
        <taxon>Lecanorineae</taxon>
        <taxon>Ramalinaceae</taxon>
        <taxon>Ramalina</taxon>
    </lineage>
</organism>
<dbReference type="SUPFAM" id="SSF81296">
    <property type="entry name" value="E set domains"/>
    <property type="match status" value="1"/>
</dbReference>
<dbReference type="EMBL" id="JAPUFD010000006">
    <property type="protein sequence ID" value="MDI1487811.1"/>
    <property type="molecule type" value="Genomic_DNA"/>
</dbReference>
<evidence type="ECO:0000313" key="2">
    <source>
        <dbReference type="EMBL" id="MDI1487811.1"/>
    </source>
</evidence>
<gene>
    <name evidence="2" type="primary">SEC63_1</name>
    <name evidence="2" type="ORF">OHK93_007084</name>
</gene>
<dbReference type="GO" id="GO:0006614">
    <property type="term" value="P:SRP-dependent cotranslational protein targeting to membrane"/>
    <property type="evidence" value="ECO:0007669"/>
    <property type="project" value="TreeGrafter"/>
</dbReference>
<dbReference type="PANTHER" id="PTHR24075">
    <property type="entry name" value="SEC63 DOMAIN-CONTAINING"/>
    <property type="match status" value="1"/>
</dbReference>
<dbReference type="InterPro" id="IPR035892">
    <property type="entry name" value="C2_domain_sf"/>
</dbReference>
<dbReference type="AlphaFoldDB" id="A0AA43QMQ0"/>
<dbReference type="GO" id="GO:0003723">
    <property type="term" value="F:RNA binding"/>
    <property type="evidence" value="ECO:0007669"/>
    <property type="project" value="TreeGrafter"/>
</dbReference>
<evidence type="ECO:0000256" key="1">
    <source>
        <dbReference type="SAM" id="MobiDB-lite"/>
    </source>
</evidence>
<comment type="caution">
    <text evidence="2">The sequence shown here is derived from an EMBL/GenBank/DDBJ whole genome shotgun (WGS) entry which is preliminary data.</text>
</comment>
<dbReference type="GO" id="GO:0031207">
    <property type="term" value="C:Sec62/Sec63 complex"/>
    <property type="evidence" value="ECO:0007669"/>
    <property type="project" value="TreeGrafter"/>
</dbReference>
<keyword evidence="3" id="KW-1185">Reference proteome</keyword>
<accession>A0AA43QMQ0</accession>
<proteinExistence type="predicted"/>
<sequence length="273" mass="30208">MSVARQLPFLKVEKAFFKVMGERFITPGSLVQFVVKARVIPPGSIDIPEVKAADLEDIDPEEGDLDALLGRRSSGKRRGAQMQSEPAASSIIEDGKPLLPPLAFAPYFPRDHSPRWHVFLADSKMSKVAVPPFTMTTFDKPLFNEKNGMPTFNMQTFKMQFQAPPQAAKYPFVMHVVCDSYIGSDIQQDVVLEVESAEKAAEITNEEDEISEPEEDTLAGQMRAMQSGNVSGAAENKKRRRKVEEVESEDEESGTDEEEDSGSATDTDTDDEG</sequence>
<dbReference type="GO" id="GO:0008320">
    <property type="term" value="F:protein transmembrane transporter activity"/>
    <property type="evidence" value="ECO:0007669"/>
    <property type="project" value="TreeGrafter"/>
</dbReference>
<feature type="compositionally biased region" description="Acidic residues" evidence="1">
    <location>
        <begin position="246"/>
        <end position="273"/>
    </location>
</feature>
<protein>
    <submittedName>
        <fullName evidence="2">Secretory subunit</fullName>
    </submittedName>
</protein>
<feature type="region of interest" description="Disordered" evidence="1">
    <location>
        <begin position="201"/>
        <end position="273"/>
    </location>
</feature>
<name>A0AA43QMQ0_9LECA</name>
<dbReference type="InterPro" id="IPR014756">
    <property type="entry name" value="Ig_E-set"/>
</dbReference>
<dbReference type="PANTHER" id="PTHR24075:SF0">
    <property type="entry name" value="TRANSLOCATION PROTEIN SEC63 HOMOLOG"/>
    <property type="match status" value="1"/>
</dbReference>
<dbReference type="Proteomes" id="UP001161017">
    <property type="component" value="Unassembled WGS sequence"/>
</dbReference>
<feature type="compositionally biased region" description="Acidic residues" evidence="1">
    <location>
        <begin position="204"/>
        <end position="217"/>
    </location>
</feature>
<reference evidence="2" key="1">
    <citation type="journal article" date="2023" name="Genome Biol. Evol.">
        <title>First Whole Genome Sequence and Flow Cytometry Genome Size Data for the Lichen-Forming Fungus Ramalina farinacea (Ascomycota).</title>
        <authorList>
            <person name="Llewellyn T."/>
            <person name="Mian S."/>
            <person name="Hill R."/>
            <person name="Leitch I.J."/>
            <person name="Gaya E."/>
        </authorList>
    </citation>
    <scope>NUCLEOTIDE SEQUENCE</scope>
    <source>
        <strain evidence="2">LIQ254RAFAR</strain>
    </source>
</reference>
<dbReference type="Gene3D" id="2.60.40.150">
    <property type="entry name" value="C2 domain"/>
    <property type="match status" value="1"/>
</dbReference>